<reference evidence="2" key="1">
    <citation type="journal article" date="2023" name="Science">
        <title>Genome structures resolve the early diversification of teleost fishes.</title>
        <authorList>
            <person name="Parey E."/>
            <person name="Louis A."/>
            <person name="Montfort J."/>
            <person name="Bouchez O."/>
            <person name="Roques C."/>
            <person name="Iampietro C."/>
            <person name="Lluch J."/>
            <person name="Castinel A."/>
            <person name="Donnadieu C."/>
            <person name="Desvignes T."/>
            <person name="Floi Bucao C."/>
            <person name="Jouanno E."/>
            <person name="Wen M."/>
            <person name="Mejri S."/>
            <person name="Dirks R."/>
            <person name="Jansen H."/>
            <person name="Henkel C."/>
            <person name="Chen W.J."/>
            <person name="Zahm M."/>
            <person name="Cabau C."/>
            <person name="Klopp C."/>
            <person name="Thompson A.W."/>
            <person name="Robinson-Rechavi M."/>
            <person name="Braasch I."/>
            <person name="Lecointre G."/>
            <person name="Bobe J."/>
            <person name="Postlethwait J.H."/>
            <person name="Berthelot C."/>
            <person name="Roest Crollius H."/>
            <person name="Guiguen Y."/>
        </authorList>
    </citation>
    <scope>NUCLEOTIDE SEQUENCE</scope>
    <source>
        <strain evidence="2">NC1722</strain>
    </source>
</reference>
<organism evidence="2 3">
    <name type="scientific">Aldrovandia affinis</name>
    <dbReference type="NCBI Taxonomy" id="143900"/>
    <lineage>
        <taxon>Eukaryota</taxon>
        <taxon>Metazoa</taxon>
        <taxon>Chordata</taxon>
        <taxon>Craniata</taxon>
        <taxon>Vertebrata</taxon>
        <taxon>Euteleostomi</taxon>
        <taxon>Actinopterygii</taxon>
        <taxon>Neopterygii</taxon>
        <taxon>Teleostei</taxon>
        <taxon>Notacanthiformes</taxon>
        <taxon>Halosauridae</taxon>
        <taxon>Aldrovandia</taxon>
    </lineage>
</organism>
<protein>
    <submittedName>
        <fullName evidence="2">Uncharacterized protein</fullName>
    </submittedName>
</protein>
<keyword evidence="3" id="KW-1185">Reference proteome</keyword>
<evidence type="ECO:0000313" key="2">
    <source>
        <dbReference type="EMBL" id="KAJ8383430.1"/>
    </source>
</evidence>
<proteinExistence type="predicted"/>
<evidence type="ECO:0000256" key="1">
    <source>
        <dbReference type="SAM" id="MobiDB-lite"/>
    </source>
</evidence>
<accession>A0AAD7W4U6</accession>
<name>A0AAD7W4U6_9TELE</name>
<gene>
    <name evidence="2" type="ORF">AAFF_G00221300</name>
</gene>
<evidence type="ECO:0000313" key="3">
    <source>
        <dbReference type="Proteomes" id="UP001221898"/>
    </source>
</evidence>
<feature type="region of interest" description="Disordered" evidence="1">
    <location>
        <begin position="160"/>
        <end position="198"/>
    </location>
</feature>
<sequence length="233" mass="25588">MLKSRTADEVLSDWTVCEHASAWPAEPRVDEAYAAVSAWPPERDGVQSWMAGSGRSGVSISQLQRGIAFSKQPKLKTEDENACSVREREHTPLPLFCWGALTARGTRCSAEYLDRPRDPVYSARRRGDCPRHRGRNRPHLVQFGVQIGCFLNEVISGPQMAGSTVPPPPAPAPAPPPRTQMAAQRVDGRGQWGVGPPPQLDTTDRSRAIALHPPHFFFGTSCQWSQCCTPPTP</sequence>
<feature type="compositionally biased region" description="Pro residues" evidence="1">
    <location>
        <begin position="165"/>
        <end position="178"/>
    </location>
</feature>
<comment type="caution">
    <text evidence="2">The sequence shown here is derived from an EMBL/GenBank/DDBJ whole genome shotgun (WGS) entry which is preliminary data.</text>
</comment>
<dbReference type="AlphaFoldDB" id="A0AAD7W4U6"/>
<dbReference type="EMBL" id="JAINUG010000294">
    <property type="protein sequence ID" value="KAJ8383430.1"/>
    <property type="molecule type" value="Genomic_DNA"/>
</dbReference>
<dbReference type="Proteomes" id="UP001221898">
    <property type="component" value="Unassembled WGS sequence"/>
</dbReference>